<dbReference type="EMBL" id="JBBPFD010000007">
    <property type="protein sequence ID" value="KAK7919173.1"/>
    <property type="molecule type" value="Genomic_DNA"/>
</dbReference>
<protein>
    <recommendedName>
        <fullName evidence="11">Protein-serine/threonine phosphatase</fullName>
    </recommendedName>
</protein>
<dbReference type="GO" id="GO:0004722">
    <property type="term" value="F:protein serine/threonine phosphatase activity"/>
    <property type="evidence" value="ECO:0007669"/>
    <property type="project" value="UniProtKB-EC"/>
</dbReference>
<evidence type="ECO:0000313" key="9">
    <source>
        <dbReference type="EMBL" id="KAK7919173.1"/>
    </source>
</evidence>
<dbReference type="InterPro" id="IPR000340">
    <property type="entry name" value="Dual-sp_phosphatase_cat-dom"/>
</dbReference>
<dbReference type="GO" id="GO:0043409">
    <property type="term" value="P:negative regulation of MAPK cascade"/>
    <property type="evidence" value="ECO:0007669"/>
    <property type="project" value="TreeGrafter"/>
</dbReference>
<evidence type="ECO:0000256" key="6">
    <source>
        <dbReference type="SAM" id="MobiDB-lite"/>
    </source>
</evidence>
<dbReference type="GO" id="GO:0005737">
    <property type="term" value="C:cytoplasm"/>
    <property type="evidence" value="ECO:0007669"/>
    <property type="project" value="TreeGrafter"/>
</dbReference>
<evidence type="ECO:0000256" key="1">
    <source>
        <dbReference type="ARBA" id="ARBA00008601"/>
    </source>
</evidence>
<dbReference type="Proteomes" id="UP001460270">
    <property type="component" value="Unassembled WGS sequence"/>
</dbReference>
<dbReference type="InterPro" id="IPR029021">
    <property type="entry name" value="Prot-tyrosine_phosphatase-like"/>
</dbReference>
<dbReference type="InterPro" id="IPR020422">
    <property type="entry name" value="TYR_PHOSPHATASE_DUAL_dom"/>
</dbReference>
<evidence type="ECO:0008006" key="11">
    <source>
        <dbReference type="Google" id="ProtNLM"/>
    </source>
</evidence>
<dbReference type="GO" id="GO:0033549">
    <property type="term" value="F:MAP kinase phosphatase activity"/>
    <property type="evidence" value="ECO:0007669"/>
    <property type="project" value="TreeGrafter"/>
</dbReference>
<feature type="domain" description="Tyrosine-protein phosphatase" evidence="7">
    <location>
        <begin position="144"/>
        <end position="299"/>
    </location>
</feature>
<dbReference type="PANTHER" id="PTHR45682:SF10">
    <property type="entry name" value="DUAL SPECIFICITY PROTEIN PHOSPHATASE 13 ISOFORM B"/>
    <property type="match status" value="1"/>
</dbReference>
<dbReference type="PROSITE" id="PS00383">
    <property type="entry name" value="TYR_PHOSPHATASE_1"/>
    <property type="match status" value="1"/>
</dbReference>
<dbReference type="SUPFAM" id="SSF52799">
    <property type="entry name" value="(Phosphotyrosine protein) phosphatases II"/>
    <property type="match status" value="2"/>
</dbReference>
<feature type="domain" description="Tyrosine specific protein phosphatases" evidence="8">
    <location>
        <begin position="72"/>
        <end position="118"/>
    </location>
</feature>
<keyword evidence="3" id="KW-0904">Protein phosphatase</keyword>
<comment type="catalytic activity">
    <reaction evidence="5">
        <text>O-phospho-L-threonyl-[protein] + H2O = L-threonyl-[protein] + phosphate</text>
        <dbReference type="Rhea" id="RHEA:47004"/>
        <dbReference type="Rhea" id="RHEA-COMP:11060"/>
        <dbReference type="Rhea" id="RHEA-COMP:11605"/>
        <dbReference type="ChEBI" id="CHEBI:15377"/>
        <dbReference type="ChEBI" id="CHEBI:30013"/>
        <dbReference type="ChEBI" id="CHEBI:43474"/>
        <dbReference type="ChEBI" id="CHEBI:61977"/>
        <dbReference type="EC" id="3.1.3.16"/>
    </reaction>
</comment>
<sequence length="305" mass="33630">MGRPVRGQTAGTRPKKKDAAVSSHHTRAKRSDGKFNVNTGASFYRDTRITYFGVEAFDMPSFDISPFFYPAANFIKSALSSATGKVLVHCAMGLSRSSSLVLAYLMIHEGLTLVQALKSREEPYEAPPTCALLDILLKNRHNTGAVNQVWPRLYLSNTSVAKDKTLLQDLGVTHIVNAAHGPQRIDTGAGYYDDVGVAYLGVESDDSKDFNISVFFRETAEFIDSALCENGMKDDLVKCSSGSLRSWHQSFCCSGFGFSHDQTGLSLMEAVTTVRTHRNILPNAGFLNQLRELDTALHRHRTEQT</sequence>
<comment type="caution">
    <text evidence="9">The sequence shown here is derived from an EMBL/GenBank/DDBJ whole genome shotgun (WGS) entry which is preliminary data.</text>
</comment>
<evidence type="ECO:0000259" key="8">
    <source>
        <dbReference type="PROSITE" id="PS50056"/>
    </source>
</evidence>
<dbReference type="Gene3D" id="3.90.190.10">
    <property type="entry name" value="Protein tyrosine phosphatase superfamily"/>
    <property type="match status" value="2"/>
</dbReference>
<dbReference type="InterPro" id="IPR020405">
    <property type="entry name" value="Atypical_DUSP_subfamA"/>
</dbReference>
<dbReference type="PRINTS" id="PR01908">
    <property type="entry name" value="ADSPHPHTASE"/>
</dbReference>
<dbReference type="GO" id="GO:0008138">
    <property type="term" value="F:protein tyrosine/serine/threonine phosphatase activity"/>
    <property type="evidence" value="ECO:0007669"/>
    <property type="project" value="InterPro"/>
</dbReference>
<keyword evidence="2" id="KW-0378">Hydrolase</keyword>
<evidence type="ECO:0000256" key="3">
    <source>
        <dbReference type="ARBA" id="ARBA00022912"/>
    </source>
</evidence>
<proteinExistence type="inferred from homology"/>
<evidence type="ECO:0000256" key="2">
    <source>
        <dbReference type="ARBA" id="ARBA00022801"/>
    </source>
</evidence>
<dbReference type="InterPro" id="IPR016130">
    <property type="entry name" value="Tyr_Pase_AS"/>
</dbReference>
<evidence type="ECO:0000313" key="10">
    <source>
        <dbReference type="Proteomes" id="UP001460270"/>
    </source>
</evidence>
<organism evidence="9 10">
    <name type="scientific">Mugilogobius chulae</name>
    <name type="common">yellowstripe goby</name>
    <dbReference type="NCBI Taxonomy" id="88201"/>
    <lineage>
        <taxon>Eukaryota</taxon>
        <taxon>Metazoa</taxon>
        <taxon>Chordata</taxon>
        <taxon>Craniata</taxon>
        <taxon>Vertebrata</taxon>
        <taxon>Euteleostomi</taxon>
        <taxon>Actinopterygii</taxon>
        <taxon>Neopterygii</taxon>
        <taxon>Teleostei</taxon>
        <taxon>Neoteleostei</taxon>
        <taxon>Acanthomorphata</taxon>
        <taxon>Gobiaria</taxon>
        <taxon>Gobiiformes</taxon>
        <taxon>Gobioidei</taxon>
        <taxon>Gobiidae</taxon>
        <taxon>Gobionellinae</taxon>
        <taxon>Mugilogobius</taxon>
    </lineage>
</organism>
<dbReference type="InterPro" id="IPR000387">
    <property type="entry name" value="Tyr_Pase_dom"/>
</dbReference>
<feature type="region of interest" description="Disordered" evidence="6">
    <location>
        <begin position="1"/>
        <end position="33"/>
    </location>
</feature>
<evidence type="ECO:0000256" key="4">
    <source>
        <dbReference type="ARBA" id="ARBA00047761"/>
    </source>
</evidence>
<evidence type="ECO:0000256" key="5">
    <source>
        <dbReference type="ARBA" id="ARBA00048336"/>
    </source>
</evidence>
<dbReference type="PANTHER" id="PTHR45682">
    <property type="entry name" value="AGAP008228-PA"/>
    <property type="match status" value="1"/>
</dbReference>
<gene>
    <name evidence="9" type="ORF">WMY93_010457</name>
</gene>
<dbReference type="Pfam" id="PF00782">
    <property type="entry name" value="DSPc"/>
    <property type="match status" value="2"/>
</dbReference>
<reference evidence="10" key="1">
    <citation type="submission" date="2024-04" db="EMBL/GenBank/DDBJ databases">
        <title>Salinicola lusitanus LLJ914,a marine bacterium isolated from the Okinawa Trough.</title>
        <authorList>
            <person name="Li J."/>
        </authorList>
    </citation>
    <scope>NUCLEOTIDE SEQUENCE [LARGE SCALE GENOMIC DNA]</scope>
</reference>
<comment type="catalytic activity">
    <reaction evidence="4">
        <text>O-phospho-L-seryl-[protein] + H2O = L-seryl-[protein] + phosphate</text>
        <dbReference type="Rhea" id="RHEA:20629"/>
        <dbReference type="Rhea" id="RHEA-COMP:9863"/>
        <dbReference type="Rhea" id="RHEA-COMP:11604"/>
        <dbReference type="ChEBI" id="CHEBI:15377"/>
        <dbReference type="ChEBI" id="CHEBI:29999"/>
        <dbReference type="ChEBI" id="CHEBI:43474"/>
        <dbReference type="ChEBI" id="CHEBI:83421"/>
        <dbReference type="EC" id="3.1.3.16"/>
    </reaction>
</comment>
<dbReference type="SMART" id="SM00195">
    <property type="entry name" value="DSPc"/>
    <property type="match status" value="2"/>
</dbReference>
<dbReference type="PROSITE" id="PS50056">
    <property type="entry name" value="TYR_PHOSPHATASE_2"/>
    <property type="match status" value="1"/>
</dbReference>
<name>A0AAW0PJW4_9GOBI</name>
<keyword evidence="10" id="KW-1185">Reference proteome</keyword>
<evidence type="ECO:0000259" key="7">
    <source>
        <dbReference type="PROSITE" id="PS50054"/>
    </source>
</evidence>
<dbReference type="AlphaFoldDB" id="A0AAW0PJW4"/>
<comment type="similarity">
    <text evidence="1">Belongs to the protein-tyrosine phosphatase family. Non-receptor class dual specificity subfamily.</text>
</comment>
<dbReference type="PROSITE" id="PS50054">
    <property type="entry name" value="TYR_PHOSPHATASE_DUAL"/>
    <property type="match status" value="1"/>
</dbReference>
<accession>A0AAW0PJW4</accession>
<dbReference type="PRINTS" id="PR01909">
    <property type="entry name" value="ADSPHPHTASEA"/>
</dbReference>